<reference evidence="1" key="2">
    <citation type="journal article" date="2022" name="Res Sq">
        <title>Comparative Genomics Reveals Insights into the Divergent Evolution of Astigmatic Mites and Household Pest Adaptations.</title>
        <authorList>
            <person name="Xiong Q."/>
            <person name="Wan A.T.-Y."/>
            <person name="Liu X.-Y."/>
            <person name="Fung C.S.-H."/>
            <person name="Xiao X."/>
            <person name="Malainual N."/>
            <person name="Hou J."/>
            <person name="Wang L."/>
            <person name="Wang M."/>
            <person name="Yang K."/>
            <person name="Cui Y."/>
            <person name="Leung E."/>
            <person name="Nong W."/>
            <person name="Shin S.-K."/>
            <person name="Au S."/>
            <person name="Jeong K.Y."/>
            <person name="Chew F.T."/>
            <person name="Hui J."/>
            <person name="Leung T.F."/>
            <person name="Tungtrongchitr A."/>
            <person name="Zhong N."/>
            <person name="Liu Z."/>
            <person name="Tsui S."/>
        </authorList>
    </citation>
    <scope>NUCLEOTIDE SEQUENCE</scope>
    <source>
        <strain evidence="1">Derf</strain>
        <tissue evidence="1">Whole organism</tissue>
    </source>
</reference>
<dbReference type="AlphaFoldDB" id="A0A922HNT7"/>
<accession>A0A922HNT7</accession>
<protein>
    <submittedName>
        <fullName evidence="1">Uncharacterized protein</fullName>
    </submittedName>
</protein>
<evidence type="ECO:0000313" key="1">
    <source>
        <dbReference type="EMBL" id="KAH9501150.1"/>
    </source>
</evidence>
<comment type="caution">
    <text evidence="1">The sequence shown here is derived from an EMBL/GenBank/DDBJ whole genome shotgun (WGS) entry which is preliminary data.</text>
</comment>
<dbReference type="EMBL" id="ASGP02000006">
    <property type="protein sequence ID" value="KAH9501150.1"/>
    <property type="molecule type" value="Genomic_DNA"/>
</dbReference>
<keyword evidence="2" id="KW-1185">Reference proteome</keyword>
<gene>
    <name evidence="1" type="ORF">DERF_012016</name>
</gene>
<reference evidence="1" key="1">
    <citation type="submission" date="2013-05" db="EMBL/GenBank/DDBJ databases">
        <authorList>
            <person name="Yim A.K.Y."/>
            <person name="Chan T.F."/>
            <person name="Ji K.M."/>
            <person name="Liu X.Y."/>
            <person name="Zhou J.W."/>
            <person name="Li R.Q."/>
            <person name="Yang K.Y."/>
            <person name="Li J."/>
            <person name="Li M."/>
            <person name="Law P.T.W."/>
            <person name="Wu Y.L."/>
            <person name="Cai Z.L."/>
            <person name="Qin H."/>
            <person name="Bao Y."/>
            <person name="Leung R.K.K."/>
            <person name="Ng P.K.S."/>
            <person name="Zou J."/>
            <person name="Zhong X.J."/>
            <person name="Ran P.X."/>
            <person name="Zhong N.S."/>
            <person name="Liu Z.G."/>
            <person name="Tsui S.K.W."/>
        </authorList>
    </citation>
    <scope>NUCLEOTIDE SEQUENCE</scope>
    <source>
        <strain evidence="1">Derf</strain>
        <tissue evidence="1">Whole organism</tissue>
    </source>
</reference>
<sequence>MAATTTAAFIINGSTDPAAIANVVQHVDISTFNKGGGTNISRSLFQEVDIGSVVMERKRLEDLDDEKF</sequence>
<evidence type="ECO:0000313" key="2">
    <source>
        <dbReference type="Proteomes" id="UP000790347"/>
    </source>
</evidence>
<organism evidence="1 2">
    <name type="scientific">Dermatophagoides farinae</name>
    <name type="common">American house dust mite</name>
    <dbReference type="NCBI Taxonomy" id="6954"/>
    <lineage>
        <taxon>Eukaryota</taxon>
        <taxon>Metazoa</taxon>
        <taxon>Ecdysozoa</taxon>
        <taxon>Arthropoda</taxon>
        <taxon>Chelicerata</taxon>
        <taxon>Arachnida</taxon>
        <taxon>Acari</taxon>
        <taxon>Acariformes</taxon>
        <taxon>Sarcoptiformes</taxon>
        <taxon>Astigmata</taxon>
        <taxon>Psoroptidia</taxon>
        <taxon>Analgoidea</taxon>
        <taxon>Pyroglyphidae</taxon>
        <taxon>Dermatophagoidinae</taxon>
        <taxon>Dermatophagoides</taxon>
    </lineage>
</organism>
<proteinExistence type="predicted"/>
<name>A0A922HNT7_DERFA</name>
<dbReference type="Proteomes" id="UP000790347">
    <property type="component" value="Unassembled WGS sequence"/>
</dbReference>